<evidence type="ECO:0008006" key="3">
    <source>
        <dbReference type="Google" id="ProtNLM"/>
    </source>
</evidence>
<protein>
    <recommendedName>
        <fullName evidence="3">NAD-dependent epimerase/dehydratase domain-containing protein</fullName>
    </recommendedName>
</protein>
<comment type="caution">
    <text evidence="1">The sequence shown here is derived from an EMBL/GenBank/DDBJ whole genome shotgun (WGS) entry which is preliminary data.</text>
</comment>
<proteinExistence type="predicted"/>
<sequence>MIVGNGDIASVLPDKKNRLFFASGVSNSQEKRESEYMREKILLLKQDRKSHIVYFSSLAVLYGDTRYVRHKQEMESLIKLEFPRYTIMRLGNITWGTNPHTLINFFRRQLKAGKPIEIKNTYRYIIDKDEFLHWLNLIPDWNCEMNITGRRMKVKEIVDEYCYVGQGVRRNA</sequence>
<gene>
    <name evidence="1" type="ORF">A2966_03580</name>
</gene>
<accession>A0A1F7JAH5</accession>
<organism evidence="1 2">
    <name type="scientific">Candidatus Roizmanbacteria bacterium RIFCSPLOWO2_01_FULL_41_22</name>
    <dbReference type="NCBI Taxonomy" id="1802067"/>
    <lineage>
        <taxon>Bacteria</taxon>
        <taxon>Candidatus Roizmaniibacteriota</taxon>
    </lineage>
</organism>
<dbReference type="EMBL" id="MGAR01000005">
    <property type="protein sequence ID" value="OGK52595.1"/>
    <property type="molecule type" value="Genomic_DNA"/>
</dbReference>
<dbReference type="AlphaFoldDB" id="A0A1F7JAH5"/>
<evidence type="ECO:0000313" key="1">
    <source>
        <dbReference type="EMBL" id="OGK52595.1"/>
    </source>
</evidence>
<reference evidence="1 2" key="1">
    <citation type="journal article" date="2016" name="Nat. Commun.">
        <title>Thousands of microbial genomes shed light on interconnected biogeochemical processes in an aquifer system.</title>
        <authorList>
            <person name="Anantharaman K."/>
            <person name="Brown C.T."/>
            <person name="Hug L.A."/>
            <person name="Sharon I."/>
            <person name="Castelle C.J."/>
            <person name="Probst A.J."/>
            <person name="Thomas B.C."/>
            <person name="Singh A."/>
            <person name="Wilkins M.J."/>
            <person name="Karaoz U."/>
            <person name="Brodie E.L."/>
            <person name="Williams K.H."/>
            <person name="Hubbard S.S."/>
            <person name="Banfield J.F."/>
        </authorList>
    </citation>
    <scope>NUCLEOTIDE SEQUENCE [LARGE SCALE GENOMIC DNA]</scope>
</reference>
<dbReference type="InterPro" id="IPR036291">
    <property type="entry name" value="NAD(P)-bd_dom_sf"/>
</dbReference>
<name>A0A1F7JAH5_9BACT</name>
<dbReference type="STRING" id="1802067.A2966_03580"/>
<evidence type="ECO:0000313" key="2">
    <source>
        <dbReference type="Proteomes" id="UP000176480"/>
    </source>
</evidence>
<dbReference type="Proteomes" id="UP000176480">
    <property type="component" value="Unassembled WGS sequence"/>
</dbReference>
<dbReference type="SUPFAM" id="SSF51735">
    <property type="entry name" value="NAD(P)-binding Rossmann-fold domains"/>
    <property type="match status" value="1"/>
</dbReference>
<dbReference type="Gene3D" id="3.40.50.720">
    <property type="entry name" value="NAD(P)-binding Rossmann-like Domain"/>
    <property type="match status" value="1"/>
</dbReference>